<evidence type="ECO:0000313" key="2">
    <source>
        <dbReference type="Proteomes" id="UP000230821"/>
    </source>
</evidence>
<proteinExistence type="predicted"/>
<dbReference type="InterPro" id="IPR002808">
    <property type="entry name" value="AdoCbi_amidolase"/>
</dbReference>
<dbReference type="PANTHER" id="PTHR35336:SF5">
    <property type="entry name" value="ADENOSYLCOBINAMIDE AMIDOHYDROLASE"/>
    <property type="match status" value="1"/>
</dbReference>
<sequence>MLLNTYYNGIEIHRREKIILAKFLAPHRVLSTCRAVGGMQEGLEYVYNHQSCEPIGHTVGLPESMLYDPQEYRRLICGIHKIPAEKAATMGTAANMRNAAIVSETFRELEVVSICTGGVETNGGRVGDPASVYEHEKGFEKLGREEPNPEHGTINTMVFINKELTPGSMVRVVVTATEAKTAVLQELAVNSRYSDGLATGTGTDQILVASMCETGVALTSAGKHSKLGELIGKSVFRAVKRTLAMQNGLTPERQRSSLIHLERFGATEETMIAEISRYLMPETQRLFRKNFIGVDRDSVVVAAVAACVHLRDKIVWGILPESCWSEILSSHAAQIAAAVSGKYDHLPNYRARLAPLQGTTTNAAFLELIYHALALGFREKWDIYDRAP</sequence>
<comment type="caution">
    <text evidence="1">The sequence shown here is derived from an EMBL/GenBank/DDBJ whole genome shotgun (WGS) entry which is preliminary data.</text>
</comment>
<accession>A0A2G6KHY5</accession>
<keyword evidence="1" id="KW-0378">Hydrolase</keyword>
<dbReference type="AlphaFoldDB" id="A0A2G6KHY5"/>
<dbReference type="GO" id="GO:0016787">
    <property type="term" value="F:hydrolase activity"/>
    <property type="evidence" value="ECO:0007669"/>
    <property type="project" value="UniProtKB-KW"/>
</dbReference>
<reference evidence="1 2" key="1">
    <citation type="submission" date="2017-10" db="EMBL/GenBank/DDBJ databases">
        <title>Novel microbial diversity and functional potential in the marine mammal oral microbiome.</title>
        <authorList>
            <person name="Dudek N.K."/>
            <person name="Sun C.L."/>
            <person name="Burstein D."/>
            <person name="Kantor R.S."/>
            <person name="Aliaga Goltsman D.S."/>
            <person name="Bik E.M."/>
            <person name="Thomas B.C."/>
            <person name="Banfield J.F."/>
            <person name="Relman D.A."/>
        </authorList>
    </citation>
    <scope>NUCLEOTIDE SEQUENCE [LARGE SCALE GENOMIC DNA]</scope>
    <source>
        <strain evidence="1">DOLJORAL78_47_16</strain>
    </source>
</reference>
<dbReference type="InterPro" id="IPR052209">
    <property type="entry name" value="CbiZ"/>
</dbReference>
<gene>
    <name evidence="1" type="ORF">CSA56_04820</name>
</gene>
<dbReference type="Proteomes" id="UP000230821">
    <property type="component" value="Unassembled WGS sequence"/>
</dbReference>
<dbReference type="EMBL" id="PDSK01000049">
    <property type="protein sequence ID" value="PIE35264.1"/>
    <property type="molecule type" value="Genomic_DNA"/>
</dbReference>
<evidence type="ECO:0000313" key="1">
    <source>
        <dbReference type="EMBL" id="PIE35264.1"/>
    </source>
</evidence>
<protein>
    <submittedName>
        <fullName evidence="1">Adenosylcobinamide amidohydrolase</fullName>
    </submittedName>
</protein>
<organism evidence="1 2">
    <name type="scientific">candidate division KSB3 bacterium</name>
    <dbReference type="NCBI Taxonomy" id="2044937"/>
    <lineage>
        <taxon>Bacteria</taxon>
        <taxon>candidate division KSB3</taxon>
    </lineage>
</organism>
<dbReference type="PANTHER" id="PTHR35336">
    <property type="entry name" value="ADENOSYLCOBINAMIDE AMIDOHYDROLASE"/>
    <property type="match status" value="1"/>
</dbReference>
<dbReference type="Pfam" id="PF01955">
    <property type="entry name" value="CbiZ"/>
    <property type="match status" value="1"/>
</dbReference>
<name>A0A2G6KHY5_9BACT</name>